<accession>X1CZC7</accession>
<sequence length="242" mass="27971">EWSQDPNDGIGLHLNYLAPWVAGVPFSNTGTLIVESHNTFERQNNENLGAYIDWHIDIDVMMVLNPDDVNSVNIILMILKPDGTEPTQLINIFDIFFLPQEGRFYIPNFDQYISMSDGKVRFALMGYTFGIGSAPGGIINLYLSFEGLRVVQEIMPKEEVTEKRSLIIVHGYSFYGTPETPENWVTFLFAQEFLEAYENIIVISYYGQFKAIRYSKHANGLWTEHFIYRNEVIDQYWLIEDI</sequence>
<proteinExistence type="predicted"/>
<feature type="non-terminal residue" evidence="1">
    <location>
        <position position="1"/>
    </location>
</feature>
<dbReference type="AlphaFoldDB" id="X1CZC7"/>
<feature type="non-terminal residue" evidence="1">
    <location>
        <position position="242"/>
    </location>
</feature>
<dbReference type="EMBL" id="BART01013263">
    <property type="protein sequence ID" value="GAG89561.1"/>
    <property type="molecule type" value="Genomic_DNA"/>
</dbReference>
<protein>
    <submittedName>
        <fullName evidence="1">Uncharacterized protein</fullName>
    </submittedName>
</protein>
<reference evidence="1" key="1">
    <citation type="journal article" date="2014" name="Front. Microbiol.">
        <title>High frequency of phylogenetically diverse reductive dehalogenase-homologous genes in deep subseafloor sedimentary metagenomes.</title>
        <authorList>
            <person name="Kawai M."/>
            <person name="Futagami T."/>
            <person name="Toyoda A."/>
            <person name="Takaki Y."/>
            <person name="Nishi S."/>
            <person name="Hori S."/>
            <person name="Arai W."/>
            <person name="Tsubouchi T."/>
            <person name="Morono Y."/>
            <person name="Uchiyama I."/>
            <person name="Ito T."/>
            <person name="Fujiyama A."/>
            <person name="Inagaki F."/>
            <person name="Takami H."/>
        </authorList>
    </citation>
    <scope>NUCLEOTIDE SEQUENCE</scope>
    <source>
        <strain evidence="1">Expedition CK06-06</strain>
    </source>
</reference>
<gene>
    <name evidence="1" type="ORF">S01H4_27226</name>
</gene>
<evidence type="ECO:0000313" key="1">
    <source>
        <dbReference type="EMBL" id="GAG89561.1"/>
    </source>
</evidence>
<organism evidence="1">
    <name type="scientific">marine sediment metagenome</name>
    <dbReference type="NCBI Taxonomy" id="412755"/>
    <lineage>
        <taxon>unclassified sequences</taxon>
        <taxon>metagenomes</taxon>
        <taxon>ecological metagenomes</taxon>
    </lineage>
</organism>
<comment type="caution">
    <text evidence="1">The sequence shown here is derived from an EMBL/GenBank/DDBJ whole genome shotgun (WGS) entry which is preliminary data.</text>
</comment>
<name>X1CZC7_9ZZZZ</name>